<name>Q5XNQ5_MANES</name>
<proteinExistence type="predicted"/>
<sequence>MTPVYKFLTRDDLPVDELSAKKVIRKPSKYALIDGWLYMRSSTQLWLHCIIEDEGQKILKDIHEGDWRSHEETWRSPKKHSNRDTIGQQ</sequence>
<feature type="region of interest" description="Disordered" evidence="1">
    <location>
        <begin position="67"/>
        <end position="89"/>
    </location>
</feature>
<accession>Q5XNQ5</accession>
<protein>
    <submittedName>
        <fullName evidence="2">Wound-induced protein kinase</fullName>
    </submittedName>
</protein>
<evidence type="ECO:0000313" key="2">
    <source>
        <dbReference type="EMBL" id="AAU89386.1"/>
    </source>
</evidence>
<evidence type="ECO:0000256" key="1">
    <source>
        <dbReference type="SAM" id="MobiDB-lite"/>
    </source>
</evidence>
<dbReference type="EMBL" id="AY745764">
    <property type="protein sequence ID" value="AAU89386.1"/>
    <property type="molecule type" value="Genomic_DNA"/>
</dbReference>
<keyword evidence="2" id="KW-0808">Transferase</keyword>
<reference evidence="2" key="1">
    <citation type="journal article" date="2004" name="Fitopatol. Colomb.">
        <title>Search of resistance gene analogs associated with the resistance to Cassava Bacterial Blight.</title>
        <authorList>
            <person name="Hurtado P.X."/>
            <person name="Alvarez E."/>
        </authorList>
    </citation>
    <scope>NUCLEOTIDE SEQUENCE</scope>
</reference>
<keyword evidence="2" id="KW-0418">Kinase</keyword>
<organism evidence="2">
    <name type="scientific">Manihot esculenta</name>
    <name type="common">Cassava</name>
    <name type="synonym">Jatropha manihot</name>
    <dbReference type="NCBI Taxonomy" id="3983"/>
    <lineage>
        <taxon>Eukaryota</taxon>
        <taxon>Viridiplantae</taxon>
        <taxon>Streptophyta</taxon>
        <taxon>Embryophyta</taxon>
        <taxon>Tracheophyta</taxon>
        <taxon>Spermatophyta</taxon>
        <taxon>Magnoliopsida</taxon>
        <taxon>eudicotyledons</taxon>
        <taxon>Gunneridae</taxon>
        <taxon>Pentapetalae</taxon>
        <taxon>rosids</taxon>
        <taxon>fabids</taxon>
        <taxon>Malpighiales</taxon>
        <taxon>Euphorbiaceae</taxon>
        <taxon>Crotonoideae</taxon>
        <taxon>Manihoteae</taxon>
        <taxon>Manihot</taxon>
    </lineage>
</organism>
<dbReference type="AlphaFoldDB" id="Q5XNQ5"/>
<dbReference type="GO" id="GO:0016301">
    <property type="term" value="F:kinase activity"/>
    <property type="evidence" value="ECO:0007669"/>
    <property type="project" value="UniProtKB-KW"/>
</dbReference>